<dbReference type="AlphaFoldDB" id="A0A9X1QHI0"/>
<evidence type="ECO:0000256" key="1">
    <source>
        <dbReference type="SAM" id="SignalP"/>
    </source>
</evidence>
<dbReference type="RefSeq" id="WP_235179790.1">
    <property type="nucleotide sequence ID" value="NZ_JAKFFV010000026.1"/>
</dbReference>
<feature type="chain" id="PRO_5040991537" description="KTSC domain-containing protein" evidence="1">
    <location>
        <begin position="21"/>
        <end position="117"/>
    </location>
</feature>
<gene>
    <name evidence="2" type="ORF">L0661_25460</name>
</gene>
<sequence length="117" mass="13482">MKNFLYSFSLLLLINLTVTAQTPKCQELLEFVVENGSYEGEVSGLALFDSSWLKSVKAYQYKNSVFMVYEISTDNYGFSSKPYIFCGIPIRNWANFSKGLVDFHLGYAKKFHKYIID</sequence>
<evidence type="ECO:0000313" key="2">
    <source>
        <dbReference type="EMBL" id="MCF2501691.1"/>
    </source>
</evidence>
<comment type="caution">
    <text evidence="2">The sequence shown here is derived from an EMBL/GenBank/DDBJ whole genome shotgun (WGS) entry which is preliminary data.</text>
</comment>
<feature type="signal peptide" evidence="1">
    <location>
        <begin position="1"/>
        <end position="20"/>
    </location>
</feature>
<dbReference type="EMBL" id="JAKFFV010000026">
    <property type="protein sequence ID" value="MCF2501691.1"/>
    <property type="molecule type" value="Genomic_DNA"/>
</dbReference>
<name>A0A9X1QHI0_9BACT</name>
<evidence type="ECO:0008006" key="4">
    <source>
        <dbReference type="Google" id="ProtNLM"/>
    </source>
</evidence>
<proteinExistence type="predicted"/>
<keyword evidence="1" id="KW-0732">Signal</keyword>
<accession>A0A9X1QHI0</accession>
<organism evidence="2 3">
    <name type="scientific">Dyadobacter chenhuakuii</name>
    <dbReference type="NCBI Taxonomy" id="2909339"/>
    <lineage>
        <taxon>Bacteria</taxon>
        <taxon>Pseudomonadati</taxon>
        <taxon>Bacteroidota</taxon>
        <taxon>Cytophagia</taxon>
        <taxon>Cytophagales</taxon>
        <taxon>Spirosomataceae</taxon>
        <taxon>Dyadobacter</taxon>
    </lineage>
</organism>
<dbReference type="Proteomes" id="UP001139411">
    <property type="component" value="Unassembled WGS sequence"/>
</dbReference>
<protein>
    <recommendedName>
        <fullName evidence="4">KTSC domain-containing protein</fullName>
    </recommendedName>
</protein>
<evidence type="ECO:0000313" key="3">
    <source>
        <dbReference type="Proteomes" id="UP001139411"/>
    </source>
</evidence>
<reference evidence="2" key="1">
    <citation type="submission" date="2022-01" db="EMBL/GenBank/DDBJ databases">
        <title>Novel species in genus Dyadobacter.</title>
        <authorList>
            <person name="Ma C."/>
        </authorList>
    </citation>
    <scope>NUCLEOTIDE SEQUENCE</scope>
    <source>
        <strain evidence="2">CY357</strain>
    </source>
</reference>